<dbReference type="EMBL" id="SHNP01000002">
    <property type="protein sequence ID" value="MCX2973373.1"/>
    <property type="molecule type" value="Genomic_DNA"/>
</dbReference>
<organism evidence="1 2">
    <name type="scientific">Candidatus Seongchinamella marina</name>
    <dbReference type="NCBI Taxonomy" id="2518990"/>
    <lineage>
        <taxon>Bacteria</taxon>
        <taxon>Pseudomonadati</taxon>
        <taxon>Pseudomonadota</taxon>
        <taxon>Gammaproteobacteria</taxon>
        <taxon>Cellvibrionales</taxon>
        <taxon>Halieaceae</taxon>
        <taxon>Seongchinamella</taxon>
    </lineage>
</organism>
<proteinExistence type="predicted"/>
<dbReference type="PANTHER" id="PTHR41677:SF1">
    <property type="entry name" value="FE2OG DIOXYGENASE DOMAIN-CONTAINING PROTEIN"/>
    <property type="match status" value="1"/>
</dbReference>
<comment type="caution">
    <text evidence="1">The sequence shown here is derived from an EMBL/GenBank/DDBJ whole genome shotgun (WGS) entry which is preliminary data.</text>
</comment>
<protein>
    <submittedName>
        <fullName evidence="1">Uncharacterized protein</fullName>
    </submittedName>
</protein>
<dbReference type="Proteomes" id="UP001143307">
    <property type="component" value="Unassembled WGS sequence"/>
</dbReference>
<keyword evidence="2" id="KW-1185">Reference proteome</keyword>
<sequence>MEDICAQIYFNRNDSGGTGKSRLGCFARGAGYRSRFIRDFCDSVDLAEHLGSIAGVQLGRHSVPAVACGINYAPEDIAQAVDTWHVDSVAFDMVMMISDPAVIKGGEFQVFQGTKQEGQSLLGIRGEEGRDSELPAERVTTVAFPGAGYGFLQQGNMIFHRACRLLEKAERVTLIPSFEVLPASSRDATNSINMLEWTDPGLEAELARREIWRAAARLNALLDSISIADDRGTLHRLIGDALEPLNSLRASLKEPRS</sequence>
<reference evidence="1" key="1">
    <citation type="submission" date="2019-02" db="EMBL/GenBank/DDBJ databases">
        <authorList>
            <person name="Li S.-H."/>
        </authorList>
    </citation>
    <scope>NUCLEOTIDE SEQUENCE</scope>
    <source>
        <strain evidence="1">IMCC8485</strain>
    </source>
</reference>
<gene>
    <name evidence="1" type="ORF">EYC87_07210</name>
</gene>
<accession>A0ABT3STQ3</accession>
<evidence type="ECO:0000313" key="2">
    <source>
        <dbReference type="Proteomes" id="UP001143307"/>
    </source>
</evidence>
<evidence type="ECO:0000313" key="1">
    <source>
        <dbReference type="EMBL" id="MCX2973373.1"/>
    </source>
</evidence>
<name>A0ABT3STQ3_9GAMM</name>
<dbReference type="PANTHER" id="PTHR41677">
    <property type="entry name" value="YALI0B19030P"/>
    <property type="match status" value="1"/>
</dbReference>